<reference evidence="3 4" key="1">
    <citation type="journal article" date="2014" name="BMC Genomics">
        <title>Adaptive genomic structural variation in the grape powdery mildew pathogen, Erysiphe necator.</title>
        <authorList>
            <person name="Jones L."/>
            <person name="Riaz S."/>
            <person name="Morales-Cruz A."/>
            <person name="Amrine K.C."/>
            <person name="McGuire B."/>
            <person name="Gubler W.D."/>
            <person name="Walker M.A."/>
            <person name="Cantu D."/>
        </authorList>
    </citation>
    <scope>NUCLEOTIDE SEQUENCE [LARGE SCALE GENOMIC DNA]</scope>
    <source>
        <strain evidence="4">c</strain>
    </source>
</reference>
<evidence type="ECO:0000313" key="3">
    <source>
        <dbReference type="EMBL" id="KHJ31120.1"/>
    </source>
</evidence>
<keyword evidence="4" id="KW-1185">Reference proteome</keyword>
<dbReference type="HOGENOM" id="CLU_169175_0_0_1"/>
<sequence>MLFKTILAFFTVFQVIAIHGAVIRAVGDKGSNIPAFRIDAASRGGSNRASNRDGSNRSPQQTDQTRRESVNVNI</sequence>
<dbReference type="Proteomes" id="UP000030854">
    <property type="component" value="Unassembled WGS sequence"/>
</dbReference>
<keyword evidence="2" id="KW-0732">Signal</keyword>
<dbReference type="EMBL" id="JNVN01003244">
    <property type="protein sequence ID" value="KHJ31120.1"/>
    <property type="molecule type" value="Genomic_DNA"/>
</dbReference>
<feature type="region of interest" description="Disordered" evidence="1">
    <location>
        <begin position="39"/>
        <end position="74"/>
    </location>
</feature>
<feature type="chain" id="PRO_5002061729" evidence="2">
    <location>
        <begin position="18"/>
        <end position="74"/>
    </location>
</feature>
<organism evidence="3 4">
    <name type="scientific">Uncinula necator</name>
    <name type="common">Grape powdery mildew</name>
    <dbReference type="NCBI Taxonomy" id="52586"/>
    <lineage>
        <taxon>Eukaryota</taxon>
        <taxon>Fungi</taxon>
        <taxon>Dikarya</taxon>
        <taxon>Ascomycota</taxon>
        <taxon>Pezizomycotina</taxon>
        <taxon>Leotiomycetes</taxon>
        <taxon>Erysiphales</taxon>
        <taxon>Erysiphaceae</taxon>
        <taxon>Erysiphe</taxon>
    </lineage>
</organism>
<evidence type="ECO:0000256" key="1">
    <source>
        <dbReference type="SAM" id="MobiDB-lite"/>
    </source>
</evidence>
<comment type="caution">
    <text evidence="3">The sequence shown here is derived from an EMBL/GenBank/DDBJ whole genome shotgun (WGS) entry which is preliminary data.</text>
</comment>
<feature type="signal peptide" evidence="2">
    <location>
        <begin position="1"/>
        <end position="17"/>
    </location>
</feature>
<accession>A0A0B1P1F4</accession>
<evidence type="ECO:0000313" key="4">
    <source>
        <dbReference type="Proteomes" id="UP000030854"/>
    </source>
</evidence>
<gene>
    <name evidence="3" type="ORF">EV44_g0424</name>
</gene>
<evidence type="ECO:0000256" key="2">
    <source>
        <dbReference type="SAM" id="SignalP"/>
    </source>
</evidence>
<proteinExistence type="predicted"/>
<protein>
    <submittedName>
        <fullName evidence="3">Putative eka-like protein</fullName>
    </submittedName>
</protein>
<dbReference type="AlphaFoldDB" id="A0A0B1P1F4"/>
<feature type="compositionally biased region" description="Basic and acidic residues" evidence="1">
    <location>
        <begin position="64"/>
        <end position="74"/>
    </location>
</feature>
<name>A0A0B1P1F4_UNCNE</name>